<dbReference type="PANTHER" id="PTHR48112">
    <property type="entry name" value="HIGH MOBILITY GROUP PROTEIN DSP1"/>
    <property type="match status" value="1"/>
</dbReference>
<dbReference type="Pfam" id="PF00505">
    <property type="entry name" value="HMG_box"/>
    <property type="match status" value="1"/>
</dbReference>
<feature type="region of interest" description="Disordered" evidence="3">
    <location>
        <begin position="195"/>
        <end position="216"/>
    </location>
</feature>
<dbReference type="SMART" id="SM00398">
    <property type="entry name" value="HMG"/>
    <property type="match status" value="1"/>
</dbReference>
<evidence type="ECO:0000256" key="1">
    <source>
        <dbReference type="ARBA" id="ARBA00023125"/>
    </source>
</evidence>
<dbReference type="InterPro" id="IPR009071">
    <property type="entry name" value="HMG_box_dom"/>
</dbReference>
<dbReference type="InParanoid" id="A0A0G4EWV7"/>
<evidence type="ECO:0000313" key="5">
    <source>
        <dbReference type="EMBL" id="CEM03472.1"/>
    </source>
</evidence>
<dbReference type="STRING" id="1169540.A0A0G4EWV7"/>
<feature type="domain" description="HMG box" evidence="4">
    <location>
        <begin position="161"/>
        <end position="229"/>
    </location>
</feature>
<feature type="compositionally biased region" description="Polar residues" evidence="3">
    <location>
        <begin position="150"/>
        <end position="160"/>
    </location>
</feature>
<keyword evidence="6" id="KW-1185">Reference proteome</keyword>
<dbReference type="InterPro" id="IPR036910">
    <property type="entry name" value="HMG_box_dom_sf"/>
</dbReference>
<dbReference type="GO" id="GO:0005634">
    <property type="term" value="C:nucleus"/>
    <property type="evidence" value="ECO:0007669"/>
    <property type="project" value="UniProtKB-UniRule"/>
</dbReference>
<feature type="region of interest" description="Disordered" evidence="3">
    <location>
        <begin position="130"/>
        <end position="160"/>
    </location>
</feature>
<feature type="compositionally biased region" description="Basic and acidic residues" evidence="3">
    <location>
        <begin position="48"/>
        <end position="57"/>
    </location>
</feature>
<feature type="region of interest" description="Disordered" evidence="3">
    <location>
        <begin position="34"/>
        <end position="100"/>
    </location>
</feature>
<dbReference type="Proteomes" id="UP000041254">
    <property type="component" value="Unassembled WGS sequence"/>
</dbReference>
<dbReference type="OrthoDB" id="1919336at2759"/>
<dbReference type="GO" id="GO:0006357">
    <property type="term" value="P:regulation of transcription by RNA polymerase II"/>
    <property type="evidence" value="ECO:0007669"/>
    <property type="project" value="TreeGrafter"/>
</dbReference>
<dbReference type="Gene3D" id="1.10.30.10">
    <property type="entry name" value="High mobility group box domain"/>
    <property type="match status" value="1"/>
</dbReference>
<evidence type="ECO:0000256" key="3">
    <source>
        <dbReference type="SAM" id="MobiDB-lite"/>
    </source>
</evidence>
<reference evidence="5 6" key="1">
    <citation type="submission" date="2014-11" db="EMBL/GenBank/DDBJ databases">
        <authorList>
            <person name="Zhu J."/>
            <person name="Qi W."/>
            <person name="Song R."/>
        </authorList>
    </citation>
    <scope>NUCLEOTIDE SEQUENCE [LARGE SCALE GENOMIC DNA]</scope>
</reference>
<dbReference type="SUPFAM" id="SSF47095">
    <property type="entry name" value="HMG-box"/>
    <property type="match status" value="1"/>
</dbReference>
<gene>
    <name evidence="5" type="ORF">Vbra_1545</name>
</gene>
<dbReference type="EMBL" id="CDMY01000342">
    <property type="protein sequence ID" value="CEM03472.1"/>
    <property type="molecule type" value="Genomic_DNA"/>
</dbReference>
<feature type="DNA-binding region" description="HMG box" evidence="2">
    <location>
        <begin position="161"/>
        <end position="229"/>
    </location>
</feature>
<dbReference type="PANTHER" id="PTHR48112:SF22">
    <property type="entry name" value="MITOCHONDRIAL TRANSCRIPTION FACTOR A, ISOFORM B"/>
    <property type="match status" value="1"/>
</dbReference>
<dbReference type="InterPro" id="IPR050342">
    <property type="entry name" value="HMGB"/>
</dbReference>
<evidence type="ECO:0000259" key="4">
    <source>
        <dbReference type="PROSITE" id="PS50118"/>
    </source>
</evidence>
<evidence type="ECO:0000256" key="2">
    <source>
        <dbReference type="PROSITE-ProRule" id="PRU00267"/>
    </source>
</evidence>
<organism evidence="5 6">
    <name type="scientific">Vitrella brassicaformis (strain CCMP3155)</name>
    <dbReference type="NCBI Taxonomy" id="1169540"/>
    <lineage>
        <taxon>Eukaryota</taxon>
        <taxon>Sar</taxon>
        <taxon>Alveolata</taxon>
        <taxon>Colpodellida</taxon>
        <taxon>Vitrellaceae</taxon>
        <taxon>Vitrella</taxon>
    </lineage>
</organism>
<dbReference type="AlphaFoldDB" id="A0A0G4EWV7"/>
<keyword evidence="2" id="KW-0539">Nucleus</keyword>
<dbReference type="VEuPathDB" id="CryptoDB:Vbra_1545"/>
<dbReference type="PROSITE" id="PS50118">
    <property type="entry name" value="HMG_BOX_2"/>
    <property type="match status" value="1"/>
</dbReference>
<accession>A0A0G4EWV7</accession>
<dbReference type="GO" id="GO:0003677">
    <property type="term" value="F:DNA binding"/>
    <property type="evidence" value="ECO:0007669"/>
    <property type="project" value="UniProtKB-UniRule"/>
</dbReference>
<protein>
    <recommendedName>
        <fullName evidence="4">HMG box domain-containing protein</fullName>
    </recommendedName>
</protein>
<keyword evidence="1 2" id="KW-0238">DNA-binding</keyword>
<sequence length="409" mass="46274">MMNGVRQEHARELQHDLTRDVHGLTQQLTLPIVSASPLPLPPPLQPHQHQEMVKTEPTDAGGAAAVGQASNHSSGDQGDEYSDEGTPQEAAMQVGSAGPGLYGPPHPMAMAMLQVGFNAAVRRIMEQASAAGALSKKRKRNTKKREPQDPRSSLTISSNAPRRPRTAFHIFFHGNLRKWKEQHPEMDLVKLSQEASRQWRDMTDEQKRPYHEAKKEEEATYQKELAVFEEAQRLHAQQMGFIYPPGLHLGGGGRGGGGYLDMPNTLWKCDMGPPPAWTPEPYVQRWGQMERILQAKDVETVDKGRNTVQLHEQMRVYQVQLTDRKTKMLERLRDCEAALDKYYYPIFHRILTATDEKELLAWAAVFNPPDPEHKKMAIEMQFVPCNEEEVARRLLQRLLSVAGNQQTFA</sequence>
<evidence type="ECO:0000313" key="6">
    <source>
        <dbReference type="Proteomes" id="UP000041254"/>
    </source>
</evidence>
<name>A0A0G4EWV7_VITBC</name>
<proteinExistence type="predicted"/>
<dbReference type="CDD" id="cd00084">
    <property type="entry name" value="HMG-box_SF"/>
    <property type="match status" value="1"/>
</dbReference>
<feature type="compositionally biased region" description="Basic and acidic residues" evidence="3">
    <location>
        <begin position="197"/>
        <end position="216"/>
    </location>
</feature>